<dbReference type="RefSeq" id="WP_182174463.1">
    <property type="nucleotide sequence ID" value="NZ_JACFXU010000017.1"/>
</dbReference>
<dbReference type="Proteomes" id="UP000539350">
    <property type="component" value="Unassembled WGS sequence"/>
</dbReference>
<feature type="transmembrane region" description="Helical" evidence="4">
    <location>
        <begin position="317"/>
        <end position="335"/>
    </location>
</feature>
<feature type="transmembrane region" description="Helical" evidence="4">
    <location>
        <begin position="179"/>
        <end position="202"/>
    </location>
</feature>
<feature type="transmembrane region" description="Helical" evidence="4">
    <location>
        <begin position="92"/>
        <end position="108"/>
    </location>
</feature>
<keyword evidence="1 4" id="KW-0812">Transmembrane</keyword>
<keyword evidence="2 4" id="KW-1133">Transmembrane helix</keyword>
<keyword evidence="7" id="KW-1185">Reference proteome</keyword>
<dbReference type="AlphaFoldDB" id="A0A7W2YL39"/>
<dbReference type="InterPro" id="IPR011701">
    <property type="entry name" value="MFS"/>
</dbReference>
<keyword evidence="3 4" id="KW-0472">Membrane</keyword>
<name>A0A7W2YL39_9GAMM</name>
<evidence type="ECO:0000256" key="1">
    <source>
        <dbReference type="ARBA" id="ARBA00022692"/>
    </source>
</evidence>
<evidence type="ECO:0000256" key="2">
    <source>
        <dbReference type="ARBA" id="ARBA00022989"/>
    </source>
</evidence>
<dbReference type="InterPro" id="IPR020846">
    <property type="entry name" value="MFS_dom"/>
</dbReference>
<dbReference type="GO" id="GO:0022857">
    <property type="term" value="F:transmembrane transporter activity"/>
    <property type="evidence" value="ECO:0007669"/>
    <property type="project" value="InterPro"/>
</dbReference>
<feature type="transmembrane region" description="Helical" evidence="4">
    <location>
        <begin position="341"/>
        <end position="362"/>
    </location>
</feature>
<dbReference type="PROSITE" id="PS50850">
    <property type="entry name" value="MFS"/>
    <property type="match status" value="1"/>
</dbReference>
<evidence type="ECO:0000256" key="4">
    <source>
        <dbReference type="SAM" id="Phobius"/>
    </source>
</evidence>
<protein>
    <submittedName>
        <fullName evidence="6">MFS transporter</fullName>
    </submittedName>
</protein>
<reference evidence="6 7" key="1">
    <citation type="submission" date="2020-07" db="EMBL/GenBank/DDBJ databases">
        <title>Halieaceae bacterium, F7430, whole genome shotgun sequencing project.</title>
        <authorList>
            <person name="Jiang S."/>
            <person name="Liu Z.W."/>
            <person name="Du Z.J."/>
        </authorList>
    </citation>
    <scope>NUCLEOTIDE SEQUENCE [LARGE SCALE GENOMIC DNA]</scope>
    <source>
        <strain evidence="6 7">F7430</strain>
    </source>
</reference>
<feature type="transmembrane region" description="Helical" evidence="4">
    <location>
        <begin position="408"/>
        <end position="429"/>
    </location>
</feature>
<dbReference type="InterPro" id="IPR036259">
    <property type="entry name" value="MFS_trans_sf"/>
</dbReference>
<evidence type="ECO:0000313" key="7">
    <source>
        <dbReference type="Proteomes" id="UP000539350"/>
    </source>
</evidence>
<feature type="transmembrane region" description="Helical" evidence="4">
    <location>
        <begin position="382"/>
        <end position="402"/>
    </location>
</feature>
<evidence type="ECO:0000259" key="5">
    <source>
        <dbReference type="PROSITE" id="PS50850"/>
    </source>
</evidence>
<dbReference type="Gene3D" id="1.20.1250.20">
    <property type="entry name" value="MFS general substrate transporter like domains"/>
    <property type="match status" value="2"/>
</dbReference>
<sequence>MTEAALSIADVSPAKAEDTISLYGWAIALICLLAQFFGNGMVAVFGVFLLPLSTEFEVGVSQMSLGMVIYILVTCLSSPLIGALLKPGRIKLIMLSGTVLMACSMLVLSRASSLLVLAGGMVMLSISFSLYGAIPSTVIISQWYERRRGRALALMAMGISIAGFTLPPLAAWLLESMGWRPALLILGLCGSLSLLLVFLFWLQENPESLSRPLSSVGSMHKPLGQAPEKDSLSGSERAELEASNRHLAKSSSFWLIGLSFGVINTTLIVFSVYFIPYLQSLGLSVVESASLLALAGASGLLGKIAIGWLADYFQGHAISLLLVLQAVLVSSWYLFGAVQSYTAMVVVLVAMMGAAQGGTVPLQPYINGQLFGVARLGKVTGLHALFLLPFVLPAVPLVGYFVDSSGSYQVLFYGGSSLYAMSLLFALWARVQKS</sequence>
<dbReference type="InterPro" id="IPR050327">
    <property type="entry name" value="Proton-linked_MCT"/>
</dbReference>
<dbReference type="Pfam" id="PF07690">
    <property type="entry name" value="MFS_1"/>
    <property type="match status" value="1"/>
</dbReference>
<dbReference type="PANTHER" id="PTHR11360">
    <property type="entry name" value="MONOCARBOXYLATE TRANSPORTER"/>
    <property type="match status" value="1"/>
</dbReference>
<dbReference type="EMBL" id="JACFXU010000017">
    <property type="protein sequence ID" value="MBA6414018.1"/>
    <property type="molecule type" value="Genomic_DNA"/>
</dbReference>
<feature type="transmembrane region" description="Helical" evidence="4">
    <location>
        <begin position="152"/>
        <end position="173"/>
    </location>
</feature>
<feature type="transmembrane region" description="Helical" evidence="4">
    <location>
        <begin position="253"/>
        <end position="276"/>
    </location>
</feature>
<dbReference type="PANTHER" id="PTHR11360:SF290">
    <property type="entry name" value="MONOCARBOXYLATE MFS PERMEASE"/>
    <property type="match status" value="1"/>
</dbReference>
<feature type="transmembrane region" description="Helical" evidence="4">
    <location>
        <begin position="63"/>
        <end position="85"/>
    </location>
</feature>
<accession>A0A7W2YL39</accession>
<organism evidence="6 7">
    <name type="scientific">Sediminihaliea albiluteola</name>
    <dbReference type="NCBI Taxonomy" id="2758564"/>
    <lineage>
        <taxon>Bacteria</taxon>
        <taxon>Pseudomonadati</taxon>
        <taxon>Pseudomonadota</taxon>
        <taxon>Gammaproteobacteria</taxon>
        <taxon>Cellvibrionales</taxon>
        <taxon>Halieaceae</taxon>
        <taxon>Sediminihaliea</taxon>
    </lineage>
</organism>
<evidence type="ECO:0000313" key="6">
    <source>
        <dbReference type="EMBL" id="MBA6414018.1"/>
    </source>
</evidence>
<dbReference type="SUPFAM" id="SSF103473">
    <property type="entry name" value="MFS general substrate transporter"/>
    <property type="match status" value="1"/>
</dbReference>
<feature type="transmembrane region" description="Helical" evidence="4">
    <location>
        <begin position="114"/>
        <end position="140"/>
    </location>
</feature>
<feature type="domain" description="Major facilitator superfamily (MFS) profile" evidence="5">
    <location>
        <begin position="27"/>
        <end position="434"/>
    </location>
</feature>
<comment type="caution">
    <text evidence="6">The sequence shown here is derived from an EMBL/GenBank/DDBJ whole genome shotgun (WGS) entry which is preliminary data.</text>
</comment>
<feature type="transmembrane region" description="Helical" evidence="4">
    <location>
        <begin position="22"/>
        <end position="51"/>
    </location>
</feature>
<proteinExistence type="predicted"/>
<feature type="transmembrane region" description="Helical" evidence="4">
    <location>
        <begin position="288"/>
        <end position="310"/>
    </location>
</feature>
<evidence type="ECO:0000256" key="3">
    <source>
        <dbReference type="ARBA" id="ARBA00023136"/>
    </source>
</evidence>
<gene>
    <name evidence="6" type="ORF">H2508_12940</name>
</gene>